<keyword evidence="1" id="KW-1133">Transmembrane helix</keyword>
<protein>
    <submittedName>
        <fullName evidence="2">Uncharacterized protein</fullName>
    </submittedName>
</protein>
<dbReference type="EMBL" id="DUZY01000003">
    <property type="protein sequence ID" value="DAD31997.1"/>
    <property type="molecule type" value="Genomic_DNA"/>
</dbReference>
<gene>
    <name evidence="2" type="ORF">HUJ06_010848</name>
</gene>
<evidence type="ECO:0000256" key="1">
    <source>
        <dbReference type="SAM" id="Phobius"/>
    </source>
</evidence>
<dbReference type="AlphaFoldDB" id="A0A822YHL3"/>
<keyword evidence="1" id="KW-0812">Transmembrane</keyword>
<name>A0A822YHL3_NELNU</name>
<evidence type="ECO:0000313" key="3">
    <source>
        <dbReference type="Proteomes" id="UP000607653"/>
    </source>
</evidence>
<accession>A0A822YHL3</accession>
<keyword evidence="3" id="KW-1185">Reference proteome</keyword>
<feature type="transmembrane region" description="Helical" evidence="1">
    <location>
        <begin position="31"/>
        <end position="49"/>
    </location>
</feature>
<comment type="caution">
    <text evidence="2">The sequence shown here is derived from an EMBL/GenBank/DDBJ whole genome shotgun (WGS) entry which is preliminary data.</text>
</comment>
<evidence type="ECO:0000313" key="2">
    <source>
        <dbReference type="EMBL" id="DAD31997.1"/>
    </source>
</evidence>
<dbReference type="Proteomes" id="UP000607653">
    <property type="component" value="Unassembled WGS sequence"/>
</dbReference>
<sequence length="55" mass="6069">MTQPGSDSLLTIADPEWTQPSCTVIPQCHNAAINLLGAIIVFFAPPIWWDPQSEF</sequence>
<keyword evidence="1" id="KW-0472">Membrane</keyword>
<proteinExistence type="predicted"/>
<organism evidence="2 3">
    <name type="scientific">Nelumbo nucifera</name>
    <name type="common">Sacred lotus</name>
    <dbReference type="NCBI Taxonomy" id="4432"/>
    <lineage>
        <taxon>Eukaryota</taxon>
        <taxon>Viridiplantae</taxon>
        <taxon>Streptophyta</taxon>
        <taxon>Embryophyta</taxon>
        <taxon>Tracheophyta</taxon>
        <taxon>Spermatophyta</taxon>
        <taxon>Magnoliopsida</taxon>
        <taxon>Proteales</taxon>
        <taxon>Nelumbonaceae</taxon>
        <taxon>Nelumbo</taxon>
    </lineage>
</organism>
<reference evidence="2 3" key="1">
    <citation type="journal article" date="2020" name="Mol. Biol. Evol.">
        <title>Distinct Expression and Methylation Patterns for Genes with Different Fates following a Single Whole-Genome Duplication in Flowering Plants.</title>
        <authorList>
            <person name="Shi T."/>
            <person name="Rahmani R.S."/>
            <person name="Gugger P.F."/>
            <person name="Wang M."/>
            <person name="Li H."/>
            <person name="Zhang Y."/>
            <person name="Li Z."/>
            <person name="Wang Q."/>
            <person name="Van de Peer Y."/>
            <person name="Marchal K."/>
            <person name="Chen J."/>
        </authorList>
    </citation>
    <scope>NUCLEOTIDE SEQUENCE [LARGE SCALE GENOMIC DNA]</scope>
    <source>
        <tissue evidence="2">Leaf</tissue>
    </source>
</reference>